<dbReference type="Gene3D" id="3.30.1200.10">
    <property type="entry name" value="YggU-like"/>
    <property type="match status" value="1"/>
</dbReference>
<proteinExistence type="inferred from homology"/>
<gene>
    <name evidence="2" type="ORF">RJ639_003951</name>
</gene>
<dbReference type="Pfam" id="PF02594">
    <property type="entry name" value="DUF167"/>
    <property type="match status" value="1"/>
</dbReference>
<organism evidence="2 3">
    <name type="scientific">Escallonia herrerae</name>
    <dbReference type="NCBI Taxonomy" id="1293975"/>
    <lineage>
        <taxon>Eukaryota</taxon>
        <taxon>Viridiplantae</taxon>
        <taxon>Streptophyta</taxon>
        <taxon>Embryophyta</taxon>
        <taxon>Tracheophyta</taxon>
        <taxon>Spermatophyta</taxon>
        <taxon>Magnoliopsida</taxon>
        <taxon>eudicotyledons</taxon>
        <taxon>Gunneridae</taxon>
        <taxon>Pentapetalae</taxon>
        <taxon>asterids</taxon>
        <taxon>campanulids</taxon>
        <taxon>Escalloniales</taxon>
        <taxon>Escalloniaceae</taxon>
        <taxon>Escallonia</taxon>
    </lineage>
</organism>
<dbReference type="Proteomes" id="UP001188597">
    <property type="component" value="Unassembled WGS sequence"/>
</dbReference>
<sequence length="158" mass="17020">MNSSHKNRVLYSAAIRSQHSLAVQDRHGSDPKRQIEIQLSPLSSTTKFPACICSILPSFVAITVHAKPGSKFATITDFTDDALGVQIDAPAQDGESNAALLDYISSVFLSISLASCYRGQKKVGSIGSGSKSRDKIVIVEEVPLLGVFDALDRVFMNH</sequence>
<dbReference type="SUPFAM" id="SSF69786">
    <property type="entry name" value="YggU-like"/>
    <property type="match status" value="1"/>
</dbReference>
<dbReference type="InterPro" id="IPR003746">
    <property type="entry name" value="DUF167"/>
</dbReference>
<dbReference type="EMBL" id="JAVXUP010000880">
    <property type="protein sequence ID" value="KAK3019371.1"/>
    <property type="molecule type" value="Genomic_DNA"/>
</dbReference>
<evidence type="ECO:0000313" key="2">
    <source>
        <dbReference type="EMBL" id="KAK3019371.1"/>
    </source>
</evidence>
<reference evidence="2" key="1">
    <citation type="submission" date="2022-12" db="EMBL/GenBank/DDBJ databases">
        <title>Draft genome assemblies for two species of Escallonia (Escalloniales).</title>
        <authorList>
            <person name="Chanderbali A."/>
            <person name="Dervinis C."/>
            <person name="Anghel I."/>
            <person name="Soltis D."/>
            <person name="Soltis P."/>
            <person name="Zapata F."/>
        </authorList>
    </citation>
    <scope>NUCLEOTIDE SEQUENCE</scope>
    <source>
        <strain evidence="2">UCBG64.0493</strain>
        <tissue evidence="2">Leaf</tissue>
    </source>
</reference>
<dbReference type="SMART" id="SM01152">
    <property type="entry name" value="DUF167"/>
    <property type="match status" value="1"/>
</dbReference>
<dbReference type="AlphaFoldDB" id="A0AA88W1D7"/>
<keyword evidence="3" id="KW-1185">Reference proteome</keyword>
<comment type="caution">
    <text evidence="2">The sequence shown here is derived from an EMBL/GenBank/DDBJ whole genome shotgun (WGS) entry which is preliminary data.</text>
</comment>
<dbReference type="PANTHER" id="PTHR47817:SF2">
    <property type="entry name" value="OS04G0686300 PROTEIN"/>
    <property type="match status" value="1"/>
</dbReference>
<dbReference type="PANTHER" id="PTHR47817">
    <property type="entry name" value="OS04G0686300 PROTEIN"/>
    <property type="match status" value="1"/>
</dbReference>
<evidence type="ECO:0000313" key="3">
    <source>
        <dbReference type="Proteomes" id="UP001188597"/>
    </source>
</evidence>
<dbReference type="InterPro" id="IPR036591">
    <property type="entry name" value="YggU-like_sf"/>
</dbReference>
<comment type="similarity">
    <text evidence="1">Belongs to the UPF0235 family.</text>
</comment>
<accession>A0AA88W1D7</accession>
<evidence type="ECO:0000256" key="1">
    <source>
        <dbReference type="ARBA" id="ARBA00010364"/>
    </source>
</evidence>
<protein>
    <submittedName>
        <fullName evidence="2">Uncharacterized protein</fullName>
    </submittedName>
</protein>
<name>A0AA88W1D7_9ASTE</name>